<dbReference type="PATRIC" id="fig|104102.7.peg.2157"/>
<gene>
    <name evidence="1" type="ORF">AtDm6_2181</name>
</gene>
<proteinExistence type="predicted"/>
<dbReference type="RefSeq" id="WP_140385776.1">
    <property type="nucleotide sequence ID" value="NZ_BJVR01000025.1"/>
</dbReference>
<organism evidence="1 2">
    <name type="scientific">Acetobacter tropicalis</name>
    <dbReference type="NCBI Taxonomy" id="104102"/>
    <lineage>
        <taxon>Bacteria</taxon>
        <taxon>Pseudomonadati</taxon>
        <taxon>Pseudomonadota</taxon>
        <taxon>Alphaproteobacteria</taxon>
        <taxon>Acetobacterales</taxon>
        <taxon>Acetobacteraceae</taxon>
        <taxon>Acetobacter</taxon>
    </lineage>
</organism>
<dbReference type="EMBL" id="JOKM01000075">
    <property type="protein sequence ID" value="KGB22600.1"/>
    <property type="molecule type" value="Genomic_DNA"/>
</dbReference>
<dbReference type="GeneID" id="43396681"/>
<comment type="caution">
    <text evidence="1">The sequence shown here is derived from an EMBL/GenBank/DDBJ whole genome shotgun (WGS) entry which is preliminary data.</text>
</comment>
<reference evidence="1 2" key="1">
    <citation type="submission" date="2014-06" db="EMBL/GenBank/DDBJ databases">
        <title>Functional and comparative genomic analyses of the Drosophila gut microbiota identify candidate symbiosis factors.</title>
        <authorList>
            <person name="Newell P.D."/>
            <person name="Chaston J.M."/>
            <person name="Douglas A.E."/>
        </authorList>
    </citation>
    <scope>NUCLEOTIDE SEQUENCE [LARGE SCALE GENOMIC DNA]</scope>
    <source>
        <strain evidence="1 2">DmCS_006</strain>
    </source>
</reference>
<keyword evidence="2" id="KW-1185">Reference proteome</keyword>
<dbReference type="STRING" id="104102.AtDm6_2181"/>
<sequence length="62" mass="7091">MIAHPPPADRLDTPHPTLFLPVTPDLPEMDNPSCYTLLNPTFRSSIWMACSPNTVMPWLAWW</sequence>
<accession>A0A094YKM5</accession>
<evidence type="ECO:0000313" key="1">
    <source>
        <dbReference type="EMBL" id="KGB22600.1"/>
    </source>
</evidence>
<name>A0A094YKM5_9PROT</name>
<dbReference type="Proteomes" id="UP000029448">
    <property type="component" value="Unassembled WGS sequence"/>
</dbReference>
<evidence type="ECO:0000313" key="2">
    <source>
        <dbReference type="Proteomes" id="UP000029448"/>
    </source>
</evidence>
<protein>
    <submittedName>
        <fullName evidence="1">Uncharacterized protein</fullName>
    </submittedName>
</protein>
<dbReference type="AlphaFoldDB" id="A0A094YKM5"/>